<evidence type="ECO:0000313" key="2">
    <source>
        <dbReference type="Proteomes" id="UP001589609"/>
    </source>
</evidence>
<dbReference type="EMBL" id="JBHMAF010000018">
    <property type="protein sequence ID" value="MFB9757942.1"/>
    <property type="molecule type" value="Genomic_DNA"/>
</dbReference>
<sequence length="146" mass="17844">MNVITTLKDKRREKQLKYERRLLREISLASLRSDIKQYFYEYTKTSQFTRHCEEYCIELAVESYLLGARYSKFGYYGEPLPQVRNRSIFEEKSLAEMLFHFLSTVPLAELPKEYRQKLHEVCESFISSWWKEGYEKGERRYRLRLR</sequence>
<keyword evidence="2" id="KW-1185">Reference proteome</keyword>
<evidence type="ECO:0000313" key="1">
    <source>
        <dbReference type="EMBL" id="MFB9757942.1"/>
    </source>
</evidence>
<comment type="caution">
    <text evidence="1">The sequence shown here is derived from an EMBL/GenBank/DDBJ whole genome shotgun (WGS) entry which is preliminary data.</text>
</comment>
<dbReference type="RefSeq" id="WP_379948184.1">
    <property type="nucleotide sequence ID" value="NZ_JBHMAF010000018.1"/>
</dbReference>
<dbReference type="Pfam" id="PF10730">
    <property type="entry name" value="DUF2521"/>
    <property type="match status" value="1"/>
</dbReference>
<gene>
    <name evidence="1" type="ORF">ACFFMS_05230</name>
</gene>
<proteinExistence type="predicted"/>
<name>A0ABV5WC30_9BACI</name>
<accession>A0ABV5WC30</accession>
<dbReference type="Proteomes" id="UP001589609">
    <property type="component" value="Unassembled WGS sequence"/>
</dbReference>
<organism evidence="1 2">
    <name type="scientific">Ectobacillus funiculus</name>
    <dbReference type="NCBI Taxonomy" id="137993"/>
    <lineage>
        <taxon>Bacteria</taxon>
        <taxon>Bacillati</taxon>
        <taxon>Bacillota</taxon>
        <taxon>Bacilli</taxon>
        <taxon>Bacillales</taxon>
        <taxon>Bacillaceae</taxon>
        <taxon>Ectobacillus</taxon>
    </lineage>
</organism>
<dbReference type="InterPro" id="IPR019667">
    <property type="entry name" value="Uncharacterised_YbaK"/>
</dbReference>
<reference evidence="1 2" key="1">
    <citation type="submission" date="2024-09" db="EMBL/GenBank/DDBJ databases">
        <authorList>
            <person name="Sun Q."/>
            <person name="Mori K."/>
        </authorList>
    </citation>
    <scope>NUCLEOTIDE SEQUENCE [LARGE SCALE GENOMIC DNA]</scope>
    <source>
        <strain evidence="1 2">JCM 11201</strain>
    </source>
</reference>
<protein>
    <submittedName>
        <fullName evidence="1">DUF2521 family protein</fullName>
    </submittedName>
</protein>